<dbReference type="PANTHER" id="PTHR42659">
    <property type="entry name" value="XANTHINE DEHYDROGENASE SUBUNIT C-RELATED"/>
    <property type="match status" value="1"/>
</dbReference>
<dbReference type="Gene3D" id="3.30.390.50">
    <property type="entry name" value="CO dehydrogenase flavoprotein, C-terminal domain"/>
    <property type="match status" value="1"/>
</dbReference>
<dbReference type="SUPFAM" id="SSF55447">
    <property type="entry name" value="CO dehydrogenase flavoprotein C-terminal domain-like"/>
    <property type="match status" value="1"/>
</dbReference>
<keyword evidence="1" id="KW-0274">FAD</keyword>
<dbReference type="InterPro" id="IPR016166">
    <property type="entry name" value="FAD-bd_PCMH"/>
</dbReference>
<organism evidence="3 4">
    <name type="scientific">Spirosoma agri</name>
    <dbReference type="NCBI Taxonomy" id="1987381"/>
    <lineage>
        <taxon>Bacteria</taxon>
        <taxon>Pseudomonadati</taxon>
        <taxon>Bacteroidota</taxon>
        <taxon>Cytophagia</taxon>
        <taxon>Cytophagales</taxon>
        <taxon>Cytophagaceae</taxon>
        <taxon>Spirosoma</taxon>
    </lineage>
</organism>
<dbReference type="Gene3D" id="3.30.43.10">
    <property type="entry name" value="Uridine Diphospho-n-acetylenolpyruvylglucosamine Reductase, domain 2"/>
    <property type="match status" value="1"/>
</dbReference>
<evidence type="ECO:0000256" key="1">
    <source>
        <dbReference type="ARBA" id="ARBA00022827"/>
    </source>
</evidence>
<dbReference type="PANTHER" id="PTHR42659:SF1">
    <property type="entry name" value="OXIDOREDUCTASE"/>
    <property type="match status" value="1"/>
</dbReference>
<dbReference type="GO" id="GO:0071949">
    <property type="term" value="F:FAD binding"/>
    <property type="evidence" value="ECO:0007669"/>
    <property type="project" value="InterPro"/>
</dbReference>
<evidence type="ECO:0000259" key="2">
    <source>
        <dbReference type="PROSITE" id="PS51387"/>
    </source>
</evidence>
<dbReference type="RefSeq" id="WP_164043651.1">
    <property type="nucleotide sequence ID" value="NZ_JAAGNZ010000004.1"/>
</dbReference>
<name>A0A6M0ISD5_9BACT</name>
<accession>A0A6M0ISD5</accession>
<dbReference type="InterPro" id="IPR005107">
    <property type="entry name" value="CO_DH_flav_C"/>
</dbReference>
<gene>
    <name evidence="3" type="ORF">GK091_25925</name>
</gene>
<dbReference type="InterPro" id="IPR016169">
    <property type="entry name" value="FAD-bd_PCMH_sub2"/>
</dbReference>
<reference evidence="3 4" key="1">
    <citation type="submission" date="2020-02" db="EMBL/GenBank/DDBJ databases">
        <title>Draft genome sequence of two Spirosoma agri KCTC 52727 and Spirosoma terrae KCTC 52035.</title>
        <authorList>
            <person name="Rojas J."/>
            <person name="Ambika Manirajan B."/>
            <person name="Ratering S."/>
            <person name="Suarez C."/>
            <person name="Schnell S."/>
        </authorList>
    </citation>
    <scope>NUCLEOTIDE SEQUENCE [LARGE SCALE GENOMIC DNA]</scope>
    <source>
        <strain evidence="3 4">KCTC 52727</strain>
    </source>
</reference>
<dbReference type="SUPFAM" id="SSF56176">
    <property type="entry name" value="FAD-binding/transporter-associated domain-like"/>
    <property type="match status" value="1"/>
</dbReference>
<dbReference type="InterPro" id="IPR016167">
    <property type="entry name" value="FAD-bd_PCMH_sub1"/>
</dbReference>
<keyword evidence="1" id="KW-0285">Flavoprotein</keyword>
<protein>
    <submittedName>
        <fullName evidence="3">Xanthine dehydrogenase family protein subunit M</fullName>
    </submittedName>
</protein>
<dbReference type="InterPro" id="IPR051312">
    <property type="entry name" value="Diverse_Substr_Oxidored"/>
</dbReference>
<feature type="domain" description="FAD-binding PCMH-type" evidence="2">
    <location>
        <begin position="1"/>
        <end position="226"/>
    </location>
</feature>
<evidence type="ECO:0000313" key="3">
    <source>
        <dbReference type="EMBL" id="NEU70341.1"/>
    </source>
</evidence>
<dbReference type="InterPro" id="IPR036318">
    <property type="entry name" value="FAD-bd_PCMH-like_sf"/>
</dbReference>
<comment type="caution">
    <text evidence="3">The sequence shown here is derived from an EMBL/GenBank/DDBJ whole genome shotgun (WGS) entry which is preliminary data.</text>
</comment>
<dbReference type="AlphaFoldDB" id="A0A6M0ISD5"/>
<keyword evidence="4" id="KW-1185">Reference proteome</keyword>
<sequence>MKNFDLVQADQPADALKLKSAASTTRFIAGGTNLVDLMKYGIESPDTLVDISRLPLDTVAKTATGVRIGALARNSDVAVNKLITDQFPLLAQALLAGASPQLRNMATMGGNLMQRTRCYYFYDTSTPCNKRNPQSSEGPSGCGAIGGFNRIHAILGASSSCIATNPSDMNVALSALDAIVQIQGPNGNRSVPLIDFHRLPGNTPQRDNVLETNELIVGIDLPTPRMAGKSHYQKVRDRASYAFALVSVATRMAVENGTIRDIQIALGGVAHKPWRMPAVEKQAVGQPATEATFREVARQLLAEAKPQKDNAFKIKLAENTIVRSLQTVL</sequence>
<proteinExistence type="predicted"/>
<dbReference type="PROSITE" id="PS51387">
    <property type="entry name" value="FAD_PCMH"/>
    <property type="match status" value="1"/>
</dbReference>
<dbReference type="Pfam" id="PF03450">
    <property type="entry name" value="CO_deh_flav_C"/>
    <property type="match status" value="1"/>
</dbReference>
<dbReference type="InterPro" id="IPR002346">
    <property type="entry name" value="Mopterin_DH_FAD-bd"/>
</dbReference>
<evidence type="ECO:0000313" key="4">
    <source>
        <dbReference type="Proteomes" id="UP000477386"/>
    </source>
</evidence>
<dbReference type="Pfam" id="PF00941">
    <property type="entry name" value="FAD_binding_5"/>
    <property type="match status" value="1"/>
</dbReference>
<dbReference type="SMART" id="SM01092">
    <property type="entry name" value="CO_deh_flav_C"/>
    <property type="match status" value="1"/>
</dbReference>
<dbReference type="Proteomes" id="UP000477386">
    <property type="component" value="Unassembled WGS sequence"/>
</dbReference>
<dbReference type="GO" id="GO:0016491">
    <property type="term" value="F:oxidoreductase activity"/>
    <property type="evidence" value="ECO:0007669"/>
    <property type="project" value="InterPro"/>
</dbReference>
<dbReference type="EMBL" id="JAAGNZ010000004">
    <property type="protein sequence ID" value="NEU70341.1"/>
    <property type="molecule type" value="Genomic_DNA"/>
</dbReference>
<dbReference type="InterPro" id="IPR036683">
    <property type="entry name" value="CO_DH_flav_C_dom_sf"/>
</dbReference>
<dbReference type="Gene3D" id="3.30.465.10">
    <property type="match status" value="2"/>
</dbReference>